<sequence>MDPTALRAAGAGSAVLAGLLLTLDLADPTGLLAPGRAEAVLTVTAFFGASYLLRRGFLATWGLLVLAAVVGRFLGTVPLGEGPFTTAWAAGFTGVYLGVLCWPAAIPAWIVTRRTRRVWGRPVPEFTVMTAFAGVGGLLVLGSGWWTHSPVGYAFGGGWWFFAPTAGAGVVGGLVGLAVFLAVVHVASARLVAGPGRFVGCWLACLCGGLFLGFAQSVAALFAYGPADAVSGDLWPVLALFIRMAVGASYGTVIGLFAATATILLPGRKKAAVPALALAMTLSPEASALPDRAITDGHGRQVLLRGVGVNQLVDYWSGDSTKETVRPLTDGDFRQMAAMGFSVVRLAVSWSLLEPTPGTLDAGYVARIRRAVDQAAANDMVTVIDLHQDAWGRGVVAPMGSTCPTGTTPLIGWDGAPGWATPFDGSKRCQFLVKELAPVVNRAFGDFYADRGGVQTRLVATWGRLAREFADSTAVAGFDLMNSPGLGETPPLTSSAALGRFYARAVAAIREAERAAGGHRHLIFFEPGPLWAPWPGFAADPRLVLAVKPGDLPIDPARAVALAARMADRYGTPLWTSAWGGGRLAAYAKAEDSAMIGGAFWVWKQACGDPHLAGTDPAIAGNLMTVDCVTGTERGPSRSVSNAVSRAYPRAVPGRLASLWSDPERRHLRLTGTKGTGRCDLDVWAPGPTRPVVTTSGISSVAFRQVPGGWRLSGCPAGDFALELR</sequence>
<keyword evidence="2" id="KW-0326">Glycosidase</keyword>
<feature type="transmembrane region" description="Helical" evidence="3">
    <location>
        <begin position="237"/>
        <end position="265"/>
    </location>
</feature>
<evidence type="ECO:0000256" key="2">
    <source>
        <dbReference type="ARBA" id="ARBA00023295"/>
    </source>
</evidence>
<dbReference type="SUPFAM" id="SSF51445">
    <property type="entry name" value="(Trans)glycosidases"/>
    <property type="match status" value="1"/>
</dbReference>
<proteinExistence type="predicted"/>
<feature type="domain" description="Glycoside hydrolase family 5" evidence="4">
    <location>
        <begin position="310"/>
        <end position="525"/>
    </location>
</feature>
<organism evidence="5 6">
    <name type="scientific">Herbidospora galbida</name>
    <dbReference type="NCBI Taxonomy" id="2575442"/>
    <lineage>
        <taxon>Bacteria</taxon>
        <taxon>Bacillati</taxon>
        <taxon>Actinomycetota</taxon>
        <taxon>Actinomycetes</taxon>
        <taxon>Streptosporangiales</taxon>
        <taxon>Streptosporangiaceae</taxon>
        <taxon>Herbidospora</taxon>
    </lineage>
</organism>
<feature type="transmembrane region" description="Helical" evidence="3">
    <location>
        <begin position="123"/>
        <end position="146"/>
    </location>
</feature>
<evidence type="ECO:0000256" key="3">
    <source>
        <dbReference type="SAM" id="Phobius"/>
    </source>
</evidence>
<dbReference type="GO" id="GO:0000272">
    <property type="term" value="P:polysaccharide catabolic process"/>
    <property type="evidence" value="ECO:0007669"/>
    <property type="project" value="InterPro"/>
</dbReference>
<dbReference type="Pfam" id="PF00150">
    <property type="entry name" value="Cellulase"/>
    <property type="match status" value="1"/>
</dbReference>
<feature type="transmembrane region" description="Helical" evidence="3">
    <location>
        <begin position="158"/>
        <end position="187"/>
    </location>
</feature>
<name>A0A4U3M8B7_9ACTN</name>
<keyword evidence="6" id="KW-1185">Reference proteome</keyword>
<dbReference type="Proteomes" id="UP000308705">
    <property type="component" value="Unassembled WGS sequence"/>
</dbReference>
<dbReference type="Gene3D" id="3.20.20.80">
    <property type="entry name" value="Glycosidases"/>
    <property type="match status" value="1"/>
</dbReference>
<evidence type="ECO:0000313" key="5">
    <source>
        <dbReference type="EMBL" id="TKK85111.1"/>
    </source>
</evidence>
<dbReference type="EMBL" id="SZQA01000030">
    <property type="protein sequence ID" value="TKK85111.1"/>
    <property type="molecule type" value="Genomic_DNA"/>
</dbReference>
<dbReference type="RefSeq" id="WP_137249914.1">
    <property type="nucleotide sequence ID" value="NZ_SZQA01000030.1"/>
</dbReference>
<comment type="caution">
    <text evidence="5">The sequence shown here is derived from an EMBL/GenBank/DDBJ whole genome shotgun (WGS) entry which is preliminary data.</text>
</comment>
<evidence type="ECO:0000259" key="4">
    <source>
        <dbReference type="Pfam" id="PF00150"/>
    </source>
</evidence>
<dbReference type="InterPro" id="IPR017853">
    <property type="entry name" value="GH"/>
</dbReference>
<dbReference type="AlphaFoldDB" id="A0A4U3M8B7"/>
<feature type="transmembrane region" description="Helical" evidence="3">
    <location>
        <begin position="199"/>
        <end position="225"/>
    </location>
</feature>
<dbReference type="InterPro" id="IPR052066">
    <property type="entry name" value="Glycosphingolipid_Hydrolases"/>
</dbReference>
<dbReference type="PANTHER" id="PTHR31308:SF3">
    <property type="entry name" value="ENDOGLYCOCERAMIDASE"/>
    <property type="match status" value="1"/>
</dbReference>
<dbReference type="GO" id="GO:0004553">
    <property type="term" value="F:hydrolase activity, hydrolyzing O-glycosyl compounds"/>
    <property type="evidence" value="ECO:0007669"/>
    <property type="project" value="InterPro"/>
</dbReference>
<keyword evidence="3" id="KW-0812">Transmembrane</keyword>
<protein>
    <submittedName>
        <fullName evidence="5">Glycoside hydrolase family 5 protein</fullName>
    </submittedName>
</protein>
<keyword evidence="3" id="KW-0472">Membrane</keyword>
<gene>
    <name evidence="5" type="ORF">FDA94_27210</name>
</gene>
<dbReference type="OrthoDB" id="4771662at2"/>
<keyword evidence="1 5" id="KW-0378">Hydrolase</keyword>
<accession>A0A4U3M8B7</accession>
<feature type="transmembrane region" description="Helical" evidence="3">
    <location>
        <begin position="87"/>
        <end position="111"/>
    </location>
</feature>
<keyword evidence="3" id="KW-1133">Transmembrane helix</keyword>
<dbReference type="InterPro" id="IPR001547">
    <property type="entry name" value="Glyco_hydro_5"/>
</dbReference>
<feature type="transmembrane region" description="Helical" evidence="3">
    <location>
        <begin position="58"/>
        <end position="75"/>
    </location>
</feature>
<evidence type="ECO:0000256" key="1">
    <source>
        <dbReference type="ARBA" id="ARBA00022801"/>
    </source>
</evidence>
<dbReference type="PANTHER" id="PTHR31308">
    <property type="match status" value="1"/>
</dbReference>
<reference evidence="5 6" key="1">
    <citation type="submission" date="2019-04" db="EMBL/GenBank/DDBJ databases">
        <title>Herbidospora sp. NEAU-GS14.nov., a novel actinomycete isolated from soil.</title>
        <authorList>
            <person name="Han L."/>
        </authorList>
    </citation>
    <scope>NUCLEOTIDE SEQUENCE [LARGE SCALE GENOMIC DNA]</scope>
    <source>
        <strain evidence="5 6">NEAU-GS14</strain>
    </source>
</reference>
<evidence type="ECO:0000313" key="6">
    <source>
        <dbReference type="Proteomes" id="UP000308705"/>
    </source>
</evidence>